<dbReference type="WBParaSite" id="BPAG_0000452301-mRNA-1">
    <property type="protein sequence ID" value="BPAG_0000452301-mRNA-1"/>
    <property type="gene ID" value="BPAG_0000452301"/>
</dbReference>
<sequence>MADLVPGTSSDDTFSQDDTDPELIFLDFSRSLE</sequence>
<name>A0A0N4T8I6_BRUPA</name>
<reference evidence="3" key="1">
    <citation type="submission" date="2017-02" db="UniProtKB">
        <authorList>
            <consortium name="WormBaseParasite"/>
        </authorList>
    </citation>
    <scope>IDENTIFICATION</scope>
</reference>
<evidence type="ECO:0000313" key="3">
    <source>
        <dbReference type="WBParaSite" id="BPAG_0000452301-mRNA-1"/>
    </source>
</evidence>
<dbReference type="AlphaFoldDB" id="A0A0N4T8I6"/>
<evidence type="ECO:0000313" key="1">
    <source>
        <dbReference type="EMBL" id="VDN85673.1"/>
    </source>
</evidence>
<evidence type="ECO:0000313" key="2">
    <source>
        <dbReference type="Proteomes" id="UP000278627"/>
    </source>
</evidence>
<reference evidence="1 2" key="2">
    <citation type="submission" date="2018-11" db="EMBL/GenBank/DDBJ databases">
        <authorList>
            <consortium name="Pathogen Informatics"/>
        </authorList>
    </citation>
    <scope>NUCLEOTIDE SEQUENCE [LARGE SCALE GENOMIC DNA]</scope>
</reference>
<protein>
    <submittedName>
        <fullName evidence="3">Pheromone</fullName>
    </submittedName>
</protein>
<accession>A0A0N4T8I6</accession>
<keyword evidence="2" id="KW-1185">Reference proteome</keyword>
<dbReference type="EMBL" id="UZAD01002241">
    <property type="protein sequence ID" value="VDN85673.1"/>
    <property type="molecule type" value="Genomic_DNA"/>
</dbReference>
<dbReference type="Proteomes" id="UP000278627">
    <property type="component" value="Unassembled WGS sequence"/>
</dbReference>
<proteinExistence type="predicted"/>
<organism evidence="3">
    <name type="scientific">Brugia pahangi</name>
    <name type="common">Filarial nematode worm</name>
    <dbReference type="NCBI Taxonomy" id="6280"/>
    <lineage>
        <taxon>Eukaryota</taxon>
        <taxon>Metazoa</taxon>
        <taxon>Ecdysozoa</taxon>
        <taxon>Nematoda</taxon>
        <taxon>Chromadorea</taxon>
        <taxon>Rhabditida</taxon>
        <taxon>Spirurina</taxon>
        <taxon>Spiruromorpha</taxon>
        <taxon>Filarioidea</taxon>
        <taxon>Onchocercidae</taxon>
        <taxon>Brugia</taxon>
    </lineage>
</organism>
<gene>
    <name evidence="1" type="ORF">BPAG_LOCUS4487</name>
</gene>